<name>A0A4S8M009_DENBC</name>
<reference evidence="1 2" key="1">
    <citation type="journal article" date="2019" name="Nat. Ecol. Evol.">
        <title>Megaphylogeny resolves global patterns of mushroom evolution.</title>
        <authorList>
            <person name="Varga T."/>
            <person name="Krizsan K."/>
            <person name="Foldi C."/>
            <person name="Dima B."/>
            <person name="Sanchez-Garcia M."/>
            <person name="Sanchez-Ramirez S."/>
            <person name="Szollosi G.J."/>
            <person name="Szarkandi J.G."/>
            <person name="Papp V."/>
            <person name="Albert L."/>
            <person name="Andreopoulos W."/>
            <person name="Angelini C."/>
            <person name="Antonin V."/>
            <person name="Barry K.W."/>
            <person name="Bougher N.L."/>
            <person name="Buchanan P."/>
            <person name="Buyck B."/>
            <person name="Bense V."/>
            <person name="Catcheside P."/>
            <person name="Chovatia M."/>
            <person name="Cooper J."/>
            <person name="Damon W."/>
            <person name="Desjardin D."/>
            <person name="Finy P."/>
            <person name="Geml J."/>
            <person name="Haridas S."/>
            <person name="Hughes K."/>
            <person name="Justo A."/>
            <person name="Karasinski D."/>
            <person name="Kautmanova I."/>
            <person name="Kiss B."/>
            <person name="Kocsube S."/>
            <person name="Kotiranta H."/>
            <person name="LaButti K.M."/>
            <person name="Lechner B.E."/>
            <person name="Liimatainen K."/>
            <person name="Lipzen A."/>
            <person name="Lukacs Z."/>
            <person name="Mihaltcheva S."/>
            <person name="Morgado L.N."/>
            <person name="Niskanen T."/>
            <person name="Noordeloos M.E."/>
            <person name="Ohm R.A."/>
            <person name="Ortiz-Santana B."/>
            <person name="Ovrebo C."/>
            <person name="Racz N."/>
            <person name="Riley R."/>
            <person name="Savchenko A."/>
            <person name="Shiryaev A."/>
            <person name="Soop K."/>
            <person name="Spirin V."/>
            <person name="Szebenyi C."/>
            <person name="Tomsovsky M."/>
            <person name="Tulloss R.E."/>
            <person name="Uehling J."/>
            <person name="Grigoriev I.V."/>
            <person name="Vagvolgyi C."/>
            <person name="Papp T."/>
            <person name="Martin F.M."/>
            <person name="Miettinen O."/>
            <person name="Hibbett D.S."/>
            <person name="Nagy L.G."/>
        </authorList>
    </citation>
    <scope>NUCLEOTIDE SEQUENCE [LARGE SCALE GENOMIC DNA]</scope>
    <source>
        <strain evidence="1 2">CBS 962.96</strain>
    </source>
</reference>
<dbReference type="EMBL" id="ML179213">
    <property type="protein sequence ID" value="THU94908.1"/>
    <property type="molecule type" value="Genomic_DNA"/>
</dbReference>
<keyword evidence="2" id="KW-1185">Reference proteome</keyword>
<organism evidence="1 2">
    <name type="scientific">Dendrothele bispora (strain CBS 962.96)</name>
    <dbReference type="NCBI Taxonomy" id="1314807"/>
    <lineage>
        <taxon>Eukaryota</taxon>
        <taxon>Fungi</taxon>
        <taxon>Dikarya</taxon>
        <taxon>Basidiomycota</taxon>
        <taxon>Agaricomycotina</taxon>
        <taxon>Agaricomycetes</taxon>
        <taxon>Agaricomycetidae</taxon>
        <taxon>Agaricales</taxon>
        <taxon>Agaricales incertae sedis</taxon>
        <taxon>Dendrothele</taxon>
    </lineage>
</organism>
<dbReference type="Proteomes" id="UP000297245">
    <property type="component" value="Unassembled WGS sequence"/>
</dbReference>
<dbReference type="AlphaFoldDB" id="A0A4S8M009"/>
<gene>
    <name evidence="1" type="ORF">K435DRAFT_839690</name>
</gene>
<protein>
    <submittedName>
        <fullName evidence="1">Uncharacterized protein</fullName>
    </submittedName>
</protein>
<sequence length="166" mass="19145">MALFLFTMSTIHNENGENLKPSILVTSWKGIRKAVREERRQCHRVWPDHILQMSHRSTIQHKIRITGTAYDPHYELKEVIGQRVGVILERIIGTSVQLSVVRRLMDEYEDFEGPVVQAVTRTKRQTIEAPTEDFSTTTNTDVGNCLLFEDSRYFGESRLKIRAVAS</sequence>
<evidence type="ECO:0000313" key="1">
    <source>
        <dbReference type="EMBL" id="THU94908.1"/>
    </source>
</evidence>
<proteinExistence type="predicted"/>
<accession>A0A4S8M009</accession>
<evidence type="ECO:0000313" key="2">
    <source>
        <dbReference type="Proteomes" id="UP000297245"/>
    </source>
</evidence>